<dbReference type="EMBL" id="JACTNZ010000012">
    <property type="protein sequence ID" value="KAG5520385.1"/>
    <property type="molecule type" value="Genomic_DNA"/>
</dbReference>
<evidence type="ECO:0000313" key="3">
    <source>
        <dbReference type="EMBL" id="KAG5520385.1"/>
    </source>
</evidence>
<feature type="chain" id="PRO_5043831876" evidence="2">
    <location>
        <begin position="19"/>
        <end position="160"/>
    </location>
</feature>
<feature type="compositionally biased region" description="Basic and acidic residues" evidence="1">
    <location>
        <begin position="85"/>
        <end position="96"/>
    </location>
</feature>
<organism evidence="3 4">
    <name type="scientific">Rhododendron griersonianum</name>
    <dbReference type="NCBI Taxonomy" id="479676"/>
    <lineage>
        <taxon>Eukaryota</taxon>
        <taxon>Viridiplantae</taxon>
        <taxon>Streptophyta</taxon>
        <taxon>Embryophyta</taxon>
        <taxon>Tracheophyta</taxon>
        <taxon>Spermatophyta</taxon>
        <taxon>Magnoliopsida</taxon>
        <taxon>eudicotyledons</taxon>
        <taxon>Gunneridae</taxon>
        <taxon>Pentapetalae</taxon>
        <taxon>asterids</taxon>
        <taxon>Ericales</taxon>
        <taxon>Ericaceae</taxon>
        <taxon>Ericoideae</taxon>
        <taxon>Rhodoreae</taxon>
        <taxon>Rhododendron</taxon>
    </lineage>
</organism>
<protein>
    <submittedName>
        <fullName evidence="3">Uncharacterized protein</fullName>
    </submittedName>
</protein>
<evidence type="ECO:0000313" key="4">
    <source>
        <dbReference type="Proteomes" id="UP000823749"/>
    </source>
</evidence>
<dbReference type="AlphaFoldDB" id="A0AAV6HYL8"/>
<accession>A0AAV6HYL8</accession>
<evidence type="ECO:0000256" key="1">
    <source>
        <dbReference type="SAM" id="MobiDB-lite"/>
    </source>
</evidence>
<evidence type="ECO:0000256" key="2">
    <source>
        <dbReference type="SAM" id="SignalP"/>
    </source>
</evidence>
<sequence length="160" mass="16766">MMINVVALSLVLSSLVTSCVFSLTQETHTPKQDDVVIVKEGHRAVIVEYEKEGTDGNTKVSISPKPISGEEELSSAAAAATTAKDAAEEVKERGRGPRELACDAFGKCEHRIASVIGKAKEKVTEKVYAVEEGAKEAVGEVVGKAKETLSHATGGVSGKA</sequence>
<gene>
    <name evidence="3" type="ORF">RHGRI_033083</name>
</gene>
<keyword evidence="4" id="KW-1185">Reference proteome</keyword>
<feature type="compositionally biased region" description="Low complexity" evidence="1">
    <location>
        <begin position="74"/>
        <end position="84"/>
    </location>
</feature>
<reference evidence="3" key="1">
    <citation type="submission" date="2020-08" db="EMBL/GenBank/DDBJ databases">
        <title>Plant Genome Project.</title>
        <authorList>
            <person name="Zhang R.-G."/>
        </authorList>
    </citation>
    <scope>NUCLEOTIDE SEQUENCE</scope>
    <source>
        <strain evidence="3">WSP0</strain>
        <tissue evidence="3">Leaf</tissue>
    </source>
</reference>
<dbReference type="Proteomes" id="UP000823749">
    <property type="component" value="Chromosome 12"/>
</dbReference>
<proteinExistence type="predicted"/>
<dbReference type="PANTHER" id="PTHR47652">
    <property type="entry name" value="MITOCHONDRIAL IMPORT INNER MEMBRANE TRANSLOCASE SUBUNIT TIM44"/>
    <property type="match status" value="1"/>
</dbReference>
<comment type="caution">
    <text evidence="3">The sequence shown here is derived from an EMBL/GenBank/DDBJ whole genome shotgun (WGS) entry which is preliminary data.</text>
</comment>
<dbReference type="PANTHER" id="PTHR47652:SF3">
    <property type="entry name" value="MITOCHONDRIAL IMPORT INNER MEMBRANE TRANSLOCASE SUBUNIT TIM44"/>
    <property type="match status" value="1"/>
</dbReference>
<keyword evidence="2" id="KW-0732">Signal</keyword>
<feature type="signal peptide" evidence="2">
    <location>
        <begin position="1"/>
        <end position="18"/>
    </location>
</feature>
<name>A0AAV6HYL8_9ERIC</name>
<feature type="region of interest" description="Disordered" evidence="1">
    <location>
        <begin position="55"/>
        <end position="96"/>
    </location>
</feature>